<dbReference type="GO" id="GO:0016780">
    <property type="term" value="F:phosphotransferase activity, for other substituted phosphate groups"/>
    <property type="evidence" value="ECO:0007669"/>
    <property type="project" value="TreeGrafter"/>
</dbReference>
<protein>
    <submittedName>
        <fullName evidence="4">Unannotated protein</fullName>
    </submittedName>
</protein>
<dbReference type="PANTHER" id="PTHR30576">
    <property type="entry name" value="COLANIC BIOSYNTHESIS UDP-GLUCOSE LIPID CARRIER TRANSFERASE"/>
    <property type="match status" value="1"/>
</dbReference>
<dbReference type="Pfam" id="PF02397">
    <property type="entry name" value="Bac_transf"/>
    <property type="match status" value="1"/>
</dbReference>
<evidence type="ECO:0000259" key="3">
    <source>
        <dbReference type="Pfam" id="PF02397"/>
    </source>
</evidence>
<keyword evidence="2" id="KW-1133">Transmembrane helix</keyword>
<proteinExistence type="predicted"/>
<reference evidence="4" key="1">
    <citation type="submission" date="2020-05" db="EMBL/GenBank/DDBJ databases">
        <authorList>
            <person name="Chiriac C."/>
            <person name="Salcher M."/>
            <person name="Ghai R."/>
            <person name="Kavagutti S V."/>
        </authorList>
    </citation>
    <scope>NUCLEOTIDE SEQUENCE</scope>
</reference>
<feature type="transmembrane region" description="Helical" evidence="2">
    <location>
        <begin position="56"/>
        <end position="80"/>
    </location>
</feature>
<evidence type="ECO:0000256" key="2">
    <source>
        <dbReference type="SAM" id="Phobius"/>
    </source>
</evidence>
<dbReference type="EMBL" id="CAFAAH010000201">
    <property type="protein sequence ID" value="CAB4805087.1"/>
    <property type="molecule type" value="Genomic_DNA"/>
</dbReference>
<sequence length="240" mass="27071">MAQVEASSRRSVGMIHSAADAAPISYRHLVLADQVEEVAAHSGIYMRFVKPSCDRIFAAVMLVLLSPILLFTSIALRLTLGKGVLFRQERIGKGGVPFTVLKFRTMKADRRQERLDVGSDRRRTHKSTSDPRHTRLGRFLRATSIDELPQFVNVLRGDMSIIGPRPELPIVVEKYEPWQHLRHDLRPGLTGLWQVSERGNGEAMHDRVDVDLSYCDSVGFLTDLRIFLATPFALIRARGE</sequence>
<accession>A0A6J6YHP4</accession>
<name>A0A6J6YHP4_9ZZZZ</name>
<gene>
    <name evidence="4" type="ORF">UFOPK2996_01282</name>
</gene>
<dbReference type="AlphaFoldDB" id="A0A6J6YHP4"/>
<feature type="domain" description="Bacterial sugar transferase" evidence="3">
    <location>
        <begin position="51"/>
        <end position="235"/>
    </location>
</feature>
<keyword evidence="2" id="KW-0812">Transmembrane</keyword>
<evidence type="ECO:0000256" key="1">
    <source>
        <dbReference type="SAM" id="MobiDB-lite"/>
    </source>
</evidence>
<evidence type="ECO:0000313" key="4">
    <source>
        <dbReference type="EMBL" id="CAB4805087.1"/>
    </source>
</evidence>
<feature type="region of interest" description="Disordered" evidence="1">
    <location>
        <begin position="112"/>
        <end position="133"/>
    </location>
</feature>
<keyword evidence="2" id="KW-0472">Membrane</keyword>
<dbReference type="InterPro" id="IPR003362">
    <property type="entry name" value="Bact_transf"/>
</dbReference>
<dbReference type="PANTHER" id="PTHR30576:SF10">
    <property type="entry name" value="SLL5057 PROTEIN"/>
    <property type="match status" value="1"/>
</dbReference>
<organism evidence="4">
    <name type="scientific">freshwater metagenome</name>
    <dbReference type="NCBI Taxonomy" id="449393"/>
    <lineage>
        <taxon>unclassified sequences</taxon>
        <taxon>metagenomes</taxon>
        <taxon>ecological metagenomes</taxon>
    </lineage>
</organism>